<sequence>MTKYHVGLIGLGKMGAPMAANIARAGYPLTVFDLNEDTKRDVAAATGATAAPDTVTLARDCDVIITMVPDGKAVRALLIDGGLADAAGAGTIVIDMSSSDPNGTRALGTEMESRGLKFIDAPVSGGVKGAENGTLSIMIGGDPAVIDECEALLSTMGGQLFRTGALGCGHAMKALNNYVSAAGAVAAIEALRMGEAFGLDPNHMADILNVSTGRNNTTEKKLKQHVIPKTYASGFSLGLMTKDIATAVAVGKATGQDIPFAESCLAYWADALEKIGPDADHTAVVDKPKS</sequence>
<dbReference type="GO" id="GO:0051287">
    <property type="term" value="F:NAD binding"/>
    <property type="evidence" value="ECO:0007669"/>
    <property type="project" value="InterPro"/>
</dbReference>
<dbReference type="RefSeq" id="WP_127765325.1">
    <property type="nucleotide sequence ID" value="NZ_SADE01000002.1"/>
</dbReference>
<reference evidence="7" key="1">
    <citation type="submission" date="2019-01" db="EMBL/GenBank/DDBJ databases">
        <title>Gri0909 isolated from a small marine red alga.</title>
        <authorList>
            <person name="Kim J."/>
            <person name="Jeong S.E."/>
            <person name="Jeon C.O."/>
        </authorList>
    </citation>
    <scope>NUCLEOTIDE SEQUENCE [LARGE SCALE GENOMIC DNA]</scope>
    <source>
        <strain evidence="7">Gri0909</strain>
    </source>
</reference>
<dbReference type="SUPFAM" id="SSF48179">
    <property type="entry name" value="6-phosphogluconate dehydrogenase C-terminal domain-like"/>
    <property type="match status" value="1"/>
</dbReference>
<dbReference type="OrthoDB" id="9812907at2"/>
<dbReference type="Proteomes" id="UP000287447">
    <property type="component" value="Unassembled WGS sequence"/>
</dbReference>
<dbReference type="PROSITE" id="PS00895">
    <property type="entry name" value="3_HYDROXYISOBUT_DH"/>
    <property type="match status" value="1"/>
</dbReference>
<gene>
    <name evidence="6" type="ORF">EOI86_11325</name>
</gene>
<dbReference type="PANTHER" id="PTHR22981">
    <property type="entry name" value="3-HYDROXYISOBUTYRATE DEHYDROGENASE-RELATED"/>
    <property type="match status" value="1"/>
</dbReference>
<protein>
    <submittedName>
        <fullName evidence="6">NAD(P)-dependent oxidoreductase</fullName>
    </submittedName>
</protein>
<evidence type="ECO:0000256" key="3">
    <source>
        <dbReference type="PIRSR" id="PIRSR000103-1"/>
    </source>
</evidence>
<evidence type="ECO:0000256" key="2">
    <source>
        <dbReference type="ARBA" id="ARBA00023027"/>
    </source>
</evidence>
<dbReference type="InterPro" id="IPR015815">
    <property type="entry name" value="HIBADH-related"/>
</dbReference>
<feature type="domain" description="3-hydroxyisobutyrate dehydrogenase-like NAD-binding" evidence="5">
    <location>
        <begin position="167"/>
        <end position="285"/>
    </location>
</feature>
<dbReference type="Gene3D" id="3.40.50.720">
    <property type="entry name" value="NAD(P)-binding Rossmann-like Domain"/>
    <property type="match status" value="1"/>
</dbReference>
<dbReference type="Pfam" id="PF14833">
    <property type="entry name" value="NAD_binding_11"/>
    <property type="match status" value="1"/>
</dbReference>
<dbReference type="InterPro" id="IPR013328">
    <property type="entry name" value="6PGD_dom2"/>
</dbReference>
<evidence type="ECO:0000259" key="5">
    <source>
        <dbReference type="Pfam" id="PF14833"/>
    </source>
</evidence>
<dbReference type="GO" id="GO:0016616">
    <property type="term" value="F:oxidoreductase activity, acting on the CH-OH group of donors, NAD or NADP as acceptor"/>
    <property type="evidence" value="ECO:0007669"/>
    <property type="project" value="TreeGrafter"/>
</dbReference>
<keyword evidence="7" id="KW-1185">Reference proteome</keyword>
<evidence type="ECO:0000313" key="7">
    <source>
        <dbReference type="Proteomes" id="UP000287447"/>
    </source>
</evidence>
<proteinExistence type="predicted"/>
<dbReference type="Pfam" id="PF03446">
    <property type="entry name" value="NAD_binding_2"/>
    <property type="match status" value="1"/>
</dbReference>
<feature type="active site" evidence="3">
    <location>
        <position position="173"/>
    </location>
</feature>
<name>A0A437QMT2_9PROT</name>
<dbReference type="EMBL" id="SADE01000002">
    <property type="protein sequence ID" value="RVU35848.1"/>
    <property type="molecule type" value="Genomic_DNA"/>
</dbReference>
<evidence type="ECO:0000313" key="6">
    <source>
        <dbReference type="EMBL" id="RVU35848.1"/>
    </source>
</evidence>
<dbReference type="SUPFAM" id="SSF51735">
    <property type="entry name" value="NAD(P)-binding Rossmann-fold domains"/>
    <property type="match status" value="1"/>
</dbReference>
<dbReference type="PANTHER" id="PTHR22981:SF7">
    <property type="entry name" value="3-HYDROXYISOBUTYRATE DEHYDROGENASE, MITOCHONDRIAL"/>
    <property type="match status" value="1"/>
</dbReference>
<dbReference type="PIRSF" id="PIRSF000103">
    <property type="entry name" value="HIBADH"/>
    <property type="match status" value="1"/>
</dbReference>
<keyword evidence="1" id="KW-0560">Oxidoreductase</keyword>
<feature type="domain" description="6-phosphogluconate dehydrogenase NADP-binding" evidence="4">
    <location>
        <begin position="6"/>
        <end position="162"/>
    </location>
</feature>
<organism evidence="6 7">
    <name type="scientific">Hwanghaeella grinnelliae</name>
    <dbReference type="NCBI Taxonomy" id="2500179"/>
    <lineage>
        <taxon>Bacteria</taxon>
        <taxon>Pseudomonadati</taxon>
        <taxon>Pseudomonadota</taxon>
        <taxon>Alphaproteobacteria</taxon>
        <taxon>Rhodospirillales</taxon>
        <taxon>Rhodospirillaceae</taxon>
        <taxon>Hwanghaeella</taxon>
    </lineage>
</organism>
<dbReference type="AlphaFoldDB" id="A0A437QMT2"/>
<dbReference type="InterPro" id="IPR036291">
    <property type="entry name" value="NAD(P)-bd_dom_sf"/>
</dbReference>
<dbReference type="GO" id="GO:0016054">
    <property type="term" value="P:organic acid catabolic process"/>
    <property type="evidence" value="ECO:0007669"/>
    <property type="project" value="UniProtKB-ARBA"/>
</dbReference>
<dbReference type="InterPro" id="IPR008927">
    <property type="entry name" value="6-PGluconate_DH-like_C_sf"/>
</dbReference>
<keyword evidence="2" id="KW-0520">NAD</keyword>
<dbReference type="InterPro" id="IPR029154">
    <property type="entry name" value="HIBADH-like_NADP-bd"/>
</dbReference>
<evidence type="ECO:0000256" key="1">
    <source>
        <dbReference type="ARBA" id="ARBA00023002"/>
    </source>
</evidence>
<dbReference type="InterPro" id="IPR006115">
    <property type="entry name" value="6PGDH_NADP-bd"/>
</dbReference>
<dbReference type="GO" id="GO:0050661">
    <property type="term" value="F:NADP binding"/>
    <property type="evidence" value="ECO:0007669"/>
    <property type="project" value="InterPro"/>
</dbReference>
<dbReference type="InterPro" id="IPR002204">
    <property type="entry name" value="3-OH-isobutyrate_DH-rel_CS"/>
</dbReference>
<dbReference type="Gene3D" id="1.10.1040.10">
    <property type="entry name" value="N-(1-d-carboxylethyl)-l-norvaline Dehydrogenase, domain 2"/>
    <property type="match status" value="1"/>
</dbReference>
<evidence type="ECO:0000259" key="4">
    <source>
        <dbReference type="Pfam" id="PF03446"/>
    </source>
</evidence>
<accession>A0A437QMT2</accession>
<comment type="caution">
    <text evidence="6">The sequence shown here is derived from an EMBL/GenBank/DDBJ whole genome shotgun (WGS) entry which is preliminary data.</text>
</comment>